<feature type="chain" id="PRO_5018072397" description="phospholipase D" evidence="8">
    <location>
        <begin position="36"/>
        <end position="569"/>
    </location>
</feature>
<evidence type="ECO:0000256" key="8">
    <source>
        <dbReference type="SAM" id="SignalP"/>
    </source>
</evidence>
<gene>
    <name evidence="10" type="ORF">EFL26_15530</name>
</gene>
<organism evidence="10 11">
    <name type="scientific">Nocardioides pocheonensis</name>
    <dbReference type="NCBI Taxonomy" id="661485"/>
    <lineage>
        <taxon>Bacteria</taxon>
        <taxon>Bacillati</taxon>
        <taxon>Actinomycetota</taxon>
        <taxon>Actinomycetes</taxon>
        <taxon>Propionibacteriales</taxon>
        <taxon>Nocardioidaceae</taxon>
        <taxon>Nocardioides</taxon>
    </lineage>
</organism>
<evidence type="ECO:0000313" key="11">
    <source>
        <dbReference type="Proteomes" id="UP000279994"/>
    </source>
</evidence>
<dbReference type="PANTHER" id="PTHR43856">
    <property type="entry name" value="CARDIOLIPIN HYDROLASE"/>
    <property type="match status" value="1"/>
</dbReference>
<evidence type="ECO:0000313" key="10">
    <source>
        <dbReference type="EMBL" id="RNM14321.1"/>
    </source>
</evidence>
<evidence type="ECO:0000256" key="2">
    <source>
        <dbReference type="ARBA" id="ARBA00008664"/>
    </source>
</evidence>
<dbReference type="EC" id="3.1.4.4" evidence="3"/>
<dbReference type="PANTHER" id="PTHR43856:SF1">
    <property type="entry name" value="MITOCHONDRIAL CARDIOLIPIN HYDROLASE"/>
    <property type="match status" value="1"/>
</dbReference>
<dbReference type="Pfam" id="PF13091">
    <property type="entry name" value="PLDc_2"/>
    <property type="match status" value="1"/>
</dbReference>
<sequence>MLRTHKTRPVGGALVLVLTLVASLCAGGLVTAAQADDSTTPAATTTASGDPTPQHASLLGSTGTEARQGLGAQLVTALGGPAVGPDATWVIKRGLTESTNVAVNDSCGGGPTPAPCTYSSATLPAGWGGGIDGNGVLTVWVPGRTVPGAYTITYNVSDPSGPPTPVQAQLTVAVTQDDYNPPAGMIFSHPYRKGFRTLIRNHVLRTINSVPSGASIQVASWSFASRDYRLALKSAMSRGVKVQIVLSQRNTRRNSDYKLLARIFGTSVTPDGSWVRRCSLSCRGTSGTMHSKIFLFSQAYRTPYVDISGSANLTDFAVTNQWNQMNTVTGDQAVYAEAVRIFNEMAADRPAPYVETHYPNLWTYYYPRGRATPANDFMLQALAPVRCTGAVNAGKGGRTIIKIAMYAWYQARGQWLAKRVRQLWNQGCQVQIVFAISSNPVKTILYSPSGRGRIPMRQILLTNKKHVPIYYLHDKWVSITGNYGGVPNNSVSFQGSFNFSDLGFASDEQFQMIRGRDAYNRFSRDFTLLWTDRQARAPSPISKIPTIEGRYSQNDLRLGTGVYRYMEAD</sequence>
<dbReference type="AlphaFoldDB" id="A0A3N0GPJ0"/>
<keyword evidence="8" id="KW-0732">Signal</keyword>
<dbReference type="InterPro" id="IPR025202">
    <property type="entry name" value="PLD-like_dom"/>
</dbReference>
<dbReference type="GO" id="GO:0016891">
    <property type="term" value="F:RNA endonuclease activity producing 5'-phosphomonoesters, hydrolytic mechanism"/>
    <property type="evidence" value="ECO:0007669"/>
    <property type="project" value="TreeGrafter"/>
</dbReference>
<name>A0A3N0GPJ0_9ACTN</name>
<evidence type="ECO:0000256" key="5">
    <source>
        <dbReference type="ARBA" id="ARBA00022963"/>
    </source>
</evidence>
<feature type="signal peptide" evidence="8">
    <location>
        <begin position="1"/>
        <end position="35"/>
    </location>
</feature>
<proteinExistence type="inferred from homology"/>
<reference evidence="10 11" key="1">
    <citation type="submission" date="2018-11" db="EMBL/GenBank/DDBJ databases">
        <authorList>
            <person name="Li F."/>
        </authorList>
    </citation>
    <scope>NUCLEOTIDE SEQUENCE [LARGE SCALE GENOMIC DNA]</scope>
    <source>
        <strain evidence="10 11">Gsoil 818</strain>
    </source>
</reference>
<dbReference type="Proteomes" id="UP000279994">
    <property type="component" value="Unassembled WGS sequence"/>
</dbReference>
<feature type="domain" description="Phospholipase D-like" evidence="9">
    <location>
        <begin position="214"/>
        <end position="345"/>
    </location>
</feature>
<evidence type="ECO:0000256" key="6">
    <source>
        <dbReference type="ARBA" id="ARBA00023098"/>
    </source>
</evidence>
<dbReference type="Gene3D" id="3.30.870.10">
    <property type="entry name" value="Endonuclease Chain A"/>
    <property type="match status" value="2"/>
</dbReference>
<comment type="similarity">
    <text evidence="2">Belongs to the phospholipase D family.</text>
</comment>
<dbReference type="GO" id="GO:0004630">
    <property type="term" value="F:phospholipase D activity"/>
    <property type="evidence" value="ECO:0007669"/>
    <property type="project" value="UniProtKB-EC"/>
</dbReference>
<keyword evidence="11" id="KW-1185">Reference proteome</keyword>
<dbReference type="SUPFAM" id="SSF56024">
    <property type="entry name" value="Phospholipase D/nuclease"/>
    <property type="match status" value="2"/>
</dbReference>
<evidence type="ECO:0000256" key="3">
    <source>
        <dbReference type="ARBA" id="ARBA00012027"/>
    </source>
</evidence>
<evidence type="ECO:0000256" key="7">
    <source>
        <dbReference type="SAM" id="MobiDB-lite"/>
    </source>
</evidence>
<dbReference type="OrthoDB" id="3740959at2"/>
<evidence type="ECO:0000259" key="9">
    <source>
        <dbReference type="Pfam" id="PF13091"/>
    </source>
</evidence>
<accession>A0A3N0GPJ0</accession>
<feature type="region of interest" description="Disordered" evidence="7">
    <location>
        <begin position="35"/>
        <end position="60"/>
    </location>
</feature>
<dbReference type="GO" id="GO:0016042">
    <property type="term" value="P:lipid catabolic process"/>
    <property type="evidence" value="ECO:0007669"/>
    <property type="project" value="UniProtKB-KW"/>
</dbReference>
<keyword evidence="5" id="KW-0442">Lipid degradation</keyword>
<keyword evidence="6" id="KW-0443">Lipid metabolism</keyword>
<comment type="catalytic activity">
    <reaction evidence="1">
        <text>a 1,2-diacyl-sn-glycero-3-phosphocholine + H2O = a 1,2-diacyl-sn-glycero-3-phosphate + choline + H(+)</text>
        <dbReference type="Rhea" id="RHEA:14445"/>
        <dbReference type="ChEBI" id="CHEBI:15354"/>
        <dbReference type="ChEBI" id="CHEBI:15377"/>
        <dbReference type="ChEBI" id="CHEBI:15378"/>
        <dbReference type="ChEBI" id="CHEBI:57643"/>
        <dbReference type="ChEBI" id="CHEBI:58608"/>
        <dbReference type="EC" id="3.1.4.4"/>
    </reaction>
</comment>
<protein>
    <recommendedName>
        <fullName evidence="3">phospholipase D</fullName>
        <ecNumber evidence="3">3.1.4.4</ecNumber>
    </recommendedName>
</protein>
<feature type="compositionally biased region" description="Low complexity" evidence="7">
    <location>
        <begin position="35"/>
        <end position="53"/>
    </location>
</feature>
<dbReference type="InterPro" id="IPR051406">
    <property type="entry name" value="PLD_domain"/>
</dbReference>
<keyword evidence="4" id="KW-0378">Hydrolase</keyword>
<evidence type="ECO:0000256" key="4">
    <source>
        <dbReference type="ARBA" id="ARBA00022801"/>
    </source>
</evidence>
<comment type="caution">
    <text evidence="10">The sequence shown here is derived from an EMBL/GenBank/DDBJ whole genome shotgun (WGS) entry which is preliminary data.</text>
</comment>
<evidence type="ECO:0000256" key="1">
    <source>
        <dbReference type="ARBA" id="ARBA00000798"/>
    </source>
</evidence>
<dbReference type="RefSeq" id="WP_123223729.1">
    <property type="nucleotide sequence ID" value="NZ_RJSF01000040.1"/>
</dbReference>
<dbReference type="EMBL" id="RJSF01000040">
    <property type="protein sequence ID" value="RNM14321.1"/>
    <property type="molecule type" value="Genomic_DNA"/>
</dbReference>